<dbReference type="SUPFAM" id="SSF81995">
    <property type="entry name" value="beta-sandwich domain of Sec23/24"/>
    <property type="match status" value="1"/>
</dbReference>
<name>A0A9Q1LUV3_9SOLA</name>
<feature type="domain" description="Sec23/Sec24 trunk" evidence="1">
    <location>
        <begin position="148"/>
        <end position="231"/>
    </location>
</feature>
<evidence type="ECO:0000313" key="3">
    <source>
        <dbReference type="Proteomes" id="UP001152561"/>
    </source>
</evidence>
<dbReference type="Pfam" id="PF04811">
    <property type="entry name" value="Sec23_trunk"/>
    <property type="match status" value="1"/>
</dbReference>
<dbReference type="AlphaFoldDB" id="A0A9Q1LUV3"/>
<organism evidence="2 3">
    <name type="scientific">Anisodus acutangulus</name>
    <dbReference type="NCBI Taxonomy" id="402998"/>
    <lineage>
        <taxon>Eukaryota</taxon>
        <taxon>Viridiplantae</taxon>
        <taxon>Streptophyta</taxon>
        <taxon>Embryophyta</taxon>
        <taxon>Tracheophyta</taxon>
        <taxon>Spermatophyta</taxon>
        <taxon>Magnoliopsida</taxon>
        <taxon>eudicotyledons</taxon>
        <taxon>Gunneridae</taxon>
        <taxon>Pentapetalae</taxon>
        <taxon>asterids</taxon>
        <taxon>lamiids</taxon>
        <taxon>Solanales</taxon>
        <taxon>Solanaceae</taxon>
        <taxon>Solanoideae</taxon>
        <taxon>Hyoscyameae</taxon>
        <taxon>Anisodus</taxon>
    </lineage>
</organism>
<dbReference type="Gene3D" id="3.40.50.410">
    <property type="entry name" value="von Willebrand factor, type A domain"/>
    <property type="match status" value="1"/>
</dbReference>
<dbReference type="OrthoDB" id="1736699at2759"/>
<proteinExistence type="predicted"/>
<evidence type="ECO:0000259" key="1">
    <source>
        <dbReference type="Pfam" id="PF04811"/>
    </source>
</evidence>
<dbReference type="Gene3D" id="2.60.40.1670">
    <property type="entry name" value="beta-sandwich domain of Sec23/24"/>
    <property type="match status" value="1"/>
</dbReference>
<dbReference type="InterPro" id="IPR006896">
    <property type="entry name" value="Sec23/24_trunk_dom"/>
</dbReference>
<dbReference type="GO" id="GO:0070971">
    <property type="term" value="C:endoplasmic reticulum exit site"/>
    <property type="evidence" value="ECO:0007669"/>
    <property type="project" value="TreeGrafter"/>
</dbReference>
<dbReference type="EMBL" id="JAJAGQ010000015">
    <property type="protein sequence ID" value="KAJ8542303.1"/>
    <property type="molecule type" value="Genomic_DNA"/>
</dbReference>
<accession>A0A9Q1LUV3</accession>
<reference evidence="3" key="1">
    <citation type="journal article" date="2023" name="Proc. Natl. Acad. Sci. U.S.A.">
        <title>Genomic and structural basis for evolution of tropane alkaloid biosynthesis.</title>
        <authorList>
            <person name="Wanga Y.-J."/>
            <person name="Taina T."/>
            <person name="Yua J.-Y."/>
            <person name="Lia J."/>
            <person name="Xua B."/>
            <person name="Chenc J."/>
            <person name="D'Auriad J.C."/>
            <person name="Huanga J.-P."/>
            <person name="Huanga S.-X."/>
        </authorList>
    </citation>
    <scope>NUCLEOTIDE SEQUENCE [LARGE SCALE GENOMIC DNA]</scope>
    <source>
        <strain evidence="3">cv. KIB-2019</strain>
    </source>
</reference>
<dbReference type="InterPro" id="IPR036465">
    <property type="entry name" value="vWFA_dom_sf"/>
</dbReference>
<dbReference type="GO" id="GO:0006886">
    <property type="term" value="P:intracellular protein transport"/>
    <property type="evidence" value="ECO:0007669"/>
    <property type="project" value="InterPro"/>
</dbReference>
<dbReference type="PANTHER" id="PTHR13803:SF4">
    <property type="entry name" value="SECRETORY 24CD, ISOFORM C"/>
    <property type="match status" value="1"/>
</dbReference>
<dbReference type="Proteomes" id="UP001152561">
    <property type="component" value="Unassembled WGS sequence"/>
</dbReference>
<dbReference type="SUPFAM" id="SSF82919">
    <property type="entry name" value="Zn-finger domain of Sec23/24"/>
    <property type="match status" value="1"/>
</dbReference>
<dbReference type="PANTHER" id="PTHR13803">
    <property type="entry name" value="SEC24-RELATED PROTEIN"/>
    <property type="match status" value="1"/>
</dbReference>
<evidence type="ECO:0000313" key="2">
    <source>
        <dbReference type="EMBL" id="KAJ8542303.1"/>
    </source>
</evidence>
<keyword evidence="3" id="KW-1185">Reference proteome</keyword>
<comment type="caution">
    <text evidence="2">The sequence shown here is derived from an EMBL/GenBank/DDBJ whole genome shotgun (WGS) entry which is preliminary data.</text>
</comment>
<sequence>MPHNTSLSGMLYSSFKDLIVPSWINLKPLQKQTNKKVSLPPVTTLFGTLEICSPRYMRCTVNQIPCTVDLLTTSAMQLTLLVQPLALPHPSEQPIQVVDFGESGYTDETPRDYHCNLGPDGRCRDAHERPELCRGTVEFVATKEYMEGPRTLVGIATFDSTIHFYNLKRALQQPLMLIVPDVQDVYTPLQSDVIVQLSECRQHLELLLENIPTMFEHNRTADSAFGAAVKSCLLPVLEPFLLERLKGEATYQLLKSAVEVFLL</sequence>
<protein>
    <recommendedName>
        <fullName evidence="1">Sec23/Sec24 trunk domain-containing protein</fullName>
    </recommendedName>
</protein>
<dbReference type="GO" id="GO:0030127">
    <property type="term" value="C:COPII vesicle coat"/>
    <property type="evidence" value="ECO:0007669"/>
    <property type="project" value="InterPro"/>
</dbReference>
<dbReference type="GO" id="GO:0090110">
    <property type="term" value="P:COPII-coated vesicle cargo loading"/>
    <property type="evidence" value="ECO:0007669"/>
    <property type="project" value="TreeGrafter"/>
</dbReference>
<dbReference type="InterPro" id="IPR036174">
    <property type="entry name" value="Znf_Sec23_Sec24_sf"/>
</dbReference>
<gene>
    <name evidence="2" type="ORF">K7X08_017169</name>
</gene>
<dbReference type="GO" id="GO:0008270">
    <property type="term" value="F:zinc ion binding"/>
    <property type="evidence" value="ECO:0007669"/>
    <property type="project" value="InterPro"/>
</dbReference>
<dbReference type="GO" id="GO:0000149">
    <property type="term" value="F:SNARE binding"/>
    <property type="evidence" value="ECO:0007669"/>
    <property type="project" value="TreeGrafter"/>
</dbReference>
<dbReference type="InterPro" id="IPR050550">
    <property type="entry name" value="SEC23_SEC24_subfamily"/>
</dbReference>
<dbReference type="SUPFAM" id="SSF53300">
    <property type="entry name" value="vWA-like"/>
    <property type="match status" value="1"/>
</dbReference>